<comment type="subcellular location">
    <subcellularLocation>
        <location evidence="1">Membrane</location>
        <topology evidence="1">Multi-pass membrane protein</topology>
    </subcellularLocation>
</comment>
<keyword evidence="3" id="KW-0813">Transport</keyword>
<evidence type="ECO:0000256" key="7">
    <source>
        <dbReference type="ARBA" id="ARBA00023136"/>
    </source>
</evidence>
<evidence type="ECO:0000256" key="4">
    <source>
        <dbReference type="ARBA" id="ARBA00022692"/>
    </source>
</evidence>
<evidence type="ECO:0000256" key="5">
    <source>
        <dbReference type="ARBA" id="ARBA00022842"/>
    </source>
</evidence>
<reference evidence="11" key="1">
    <citation type="submission" date="2017-08" db="EMBL/GenBank/DDBJ databases">
        <authorList>
            <person name="Polle J.E."/>
            <person name="Barry K."/>
            <person name="Cushman J."/>
            <person name="Schmutz J."/>
            <person name="Tran D."/>
            <person name="Hathwaick L.T."/>
            <person name="Yim W.C."/>
            <person name="Jenkins J."/>
            <person name="Mckie-Krisberg Z.M."/>
            <person name="Prochnik S."/>
            <person name="Lindquist E."/>
            <person name="Dockter R.B."/>
            <person name="Adam C."/>
            <person name="Molina H."/>
            <person name="Bunkerborg J."/>
            <person name="Jin E."/>
            <person name="Buchheim M."/>
            <person name="Magnuson J."/>
        </authorList>
    </citation>
    <scope>NUCLEOTIDE SEQUENCE</scope>
    <source>
        <strain evidence="11">CCAP 19/18</strain>
    </source>
</reference>
<accession>A0ABQ7GTT5</accession>
<dbReference type="PANTHER" id="PTHR41394:SF8">
    <property type="entry name" value="MAGNESIUM TRANSPORTER MGTE"/>
    <property type="match status" value="1"/>
</dbReference>
<proteinExistence type="inferred from homology"/>
<evidence type="ECO:0000256" key="6">
    <source>
        <dbReference type="ARBA" id="ARBA00022989"/>
    </source>
</evidence>
<organism evidence="11 12">
    <name type="scientific">Dunaliella salina</name>
    <name type="common">Green alga</name>
    <name type="synonym">Protococcus salinus</name>
    <dbReference type="NCBI Taxonomy" id="3046"/>
    <lineage>
        <taxon>Eukaryota</taxon>
        <taxon>Viridiplantae</taxon>
        <taxon>Chlorophyta</taxon>
        <taxon>core chlorophytes</taxon>
        <taxon>Chlorophyceae</taxon>
        <taxon>CS clade</taxon>
        <taxon>Chlamydomonadales</taxon>
        <taxon>Dunaliellaceae</taxon>
        <taxon>Dunaliella</taxon>
    </lineage>
</organism>
<dbReference type="PANTHER" id="PTHR41394">
    <property type="entry name" value="MAGNESIUM TRANSPORTER MGTE"/>
    <property type="match status" value="1"/>
</dbReference>
<feature type="domain" description="SLC41A/MgtE integral membrane" evidence="10">
    <location>
        <begin position="132"/>
        <end position="256"/>
    </location>
</feature>
<evidence type="ECO:0000259" key="10">
    <source>
        <dbReference type="Pfam" id="PF01769"/>
    </source>
</evidence>
<evidence type="ECO:0000313" key="12">
    <source>
        <dbReference type="Proteomes" id="UP000815325"/>
    </source>
</evidence>
<keyword evidence="6 9" id="KW-1133">Transmembrane helix</keyword>
<protein>
    <recommendedName>
        <fullName evidence="10">SLC41A/MgtE integral membrane domain-containing protein</fullName>
    </recommendedName>
</protein>
<name>A0ABQ7GTT5_DUNSA</name>
<comment type="similarity">
    <text evidence="2">Belongs to the SLC41A transporter family.</text>
</comment>
<keyword evidence="5" id="KW-0460">Magnesium</keyword>
<evidence type="ECO:0000313" key="11">
    <source>
        <dbReference type="EMBL" id="KAF5838026.1"/>
    </source>
</evidence>
<evidence type="ECO:0000256" key="1">
    <source>
        <dbReference type="ARBA" id="ARBA00004141"/>
    </source>
</evidence>
<keyword evidence="4 9" id="KW-0812">Transmembrane</keyword>
<comment type="caution">
    <text evidence="11">The sequence shown here is derived from an EMBL/GenBank/DDBJ whole genome shotgun (WGS) entry which is preliminary data.</text>
</comment>
<feature type="transmembrane region" description="Helical" evidence="9">
    <location>
        <begin position="172"/>
        <end position="193"/>
    </location>
</feature>
<feature type="compositionally biased region" description="Basic residues" evidence="8">
    <location>
        <begin position="1"/>
        <end position="11"/>
    </location>
</feature>
<dbReference type="SUPFAM" id="SSF161093">
    <property type="entry name" value="MgtE membrane domain-like"/>
    <property type="match status" value="1"/>
</dbReference>
<feature type="compositionally biased region" description="Polar residues" evidence="8">
    <location>
        <begin position="59"/>
        <end position="71"/>
    </location>
</feature>
<gene>
    <name evidence="11" type="ORF">DUNSADRAFT_3513</name>
</gene>
<evidence type="ECO:0000256" key="2">
    <source>
        <dbReference type="ARBA" id="ARBA00009749"/>
    </source>
</evidence>
<feature type="region of interest" description="Disordered" evidence="8">
    <location>
        <begin position="1"/>
        <end position="78"/>
    </location>
</feature>
<evidence type="ECO:0000256" key="3">
    <source>
        <dbReference type="ARBA" id="ARBA00022448"/>
    </source>
</evidence>
<keyword evidence="7 9" id="KW-0472">Membrane</keyword>
<feature type="transmembrane region" description="Helical" evidence="9">
    <location>
        <begin position="200"/>
        <end position="225"/>
    </location>
</feature>
<dbReference type="Pfam" id="PF01769">
    <property type="entry name" value="MgtE"/>
    <property type="match status" value="1"/>
</dbReference>
<sequence>MRLPSHRRRLLHNFSRPQQAAKLSCRASRKAGTGTEQGQGARSNPDRAHSHGSLLARSSPEQGLLQPSTSDSDGEDGARTDIVHYENLSVLQIVSARTQWLALFCLGLIGTAFVIESYEDVIERHVELSFFVPLVMGHGGNTGSQTVSSLIRALALGQVRWRDVVRVVATEAAAGGLIGTILGVGVLLLSTVWDQISGEVGTVVAMSMPVVSLWSNGIAALITLAAHKARLDPTMTAGPFMATVVDTSGLVLYLAIARAFIKGMDTNVEEASLESAQVVTSGLSGFANQLADILPHGPQ</sequence>
<evidence type="ECO:0000256" key="8">
    <source>
        <dbReference type="SAM" id="MobiDB-lite"/>
    </source>
</evidence>
<dbReference type="Gene3D" id="1.10.357.20">
    <property type="entry name" value="SLC41 divalent cation transporters, integral membrane domain"/>
    <property type="match status" value="1"/>
</dbReference>
<evidence type="ECO:0000256" key="9">
    <source>
        <dbReference type="SAM" id="Phobius"/>
    </source>
</evidence>
<dbReference type="Proteomes" id="UP000815325">
    <property type="component" value="Unassembled WGS sequence"/>
</dbReference>
<dbReference type="EMBL" id="MU069594">
    <property type="protein sequence ID" value="KAF5838026.1"/>
    <property type="molecule type" value="Genomic_DNA"/>
</dbReference>
<dbReference type="InterPro" id="IPR006667">
    <property type="entry name" value="SLC41_membr_dom"/>
</dbReference>
<feature type="transmembrane region" description="Helical" evidence="9">
    <location>
        <begin position="237"/>
        <end position="256"/>
    </location>
</feature>
<dbReference type="InterPro" id="IPR036739">
    <property type="entry name" value="SLC41_membr_dom_sf"/>
</dbReference>
<keyword evidence="12" id="KW-1185">Reference proteome</keyword>
<feature type="transmembrane region" description="Helical" evidence="9">
    <location>
        <begin position="100"/>
        <end position="118"/>
    </location>
</feature>